<accession>A0ABT7VVF3</accession>
<dbReference type="CDD" id="cd03801">
    <property type="entry name" value="GT4_PimA-like"/>
    <property type="match status" value="1"/>
</dbReference>
<dbReference type="PANTHER" id="PTHR12526">
    <property type="entry name" value="GLYCOSYLTRANSFERASE"/>
    <property type="match status" value="1"/>
</dbReference>
<sequence>MTLNVPPRVLLSAYHCAPIAEAVSKIGWQWYSRLAKRGVPTTLVTHIRNRKHLLPAGAPLANTEIIYIDTEWFAKPLYWLVCKLFPNSEHTSSLFFSPDFYLYDWLTVRQLKAHQKNGTNWDIIHLVTPVSPLAATRLHLLKRPVVLGPFNGGLKNPAEFPKIMQEDLGWLYSIRYMGHIIDFLVGSNRHASAILTATKATRQSIPARYHSRCRFLLENGVDLDLFTPVPWPPPPSSIQPLMILFIGRFQPFKGLPMLLEAIARLKDQLPMKLTVIGDGPLKTKWENQAKHLHINSLINWYGSGSHAQIVEQLHAAHVLCLPSIRESGGAVLLEAMACARPVLTIKYGGPAEIVDENVGYAIPTKGGTTAVTTALADCLSDIFEHPDVWRQRGIVGRQRTERLYSWE</sequence>
<dbReference type="SUPFAM" id="SSF53756">
    <property type="entry name" value="UDP-Glycosyltransferase/glycogen phosphorylase"/>
    <property type="match status" value="1"/>
</dbReference>
<reference evidence="2" key="1">
    <citation type="submission" date="2023-06" db="EMBL/GenBank/DDBJ databases">
        <title>Uncultivated large filamentous bacteria from sulfidic sediments reveal new species and different genomic features in energy metabolism and defense.</title>
        <authorList>
            <person name="Fonseca A."/>
        </authorList>
    </citation>
    <scope>NUCLEOTIDE SEQUENCE</scope>
    <source>
        <strain evidence="2">HSG4</strain>
    </source>
</reference>
<feature type="domain" description="Glycosyl transferase family 1" evidence="1">
    <location>
        <begin position="240"/>
        <end position="392"/>
    </location>
</feature>
<protein>
    <submittedName>
        <fullName evidence="2">Glycosyltransferase family 4 protein</fullName>
        <ecNumber evidence="2">2.4.-.-</ecNumber>
    </submittedName>
</protein>
<evidence type="ECO:0000313" key="2">
    <source>
        <dbReference type="EMBL" id="MDM8563555.1"/>
    </source>
</evidence>
<dbReference type="Pfam" id="PF00534">
    <property type="entry name" value="Glycos_transf_1"/>
    <property type="match status" value="1"/>
</dbReference>
<dbReference type="InterPro" id="IPR001296">
    <property type="entry name" value="Glyco_trans_1"/>
</dbReference>
<name>A0ABT7VVF3_9GAMM</name>
<dbReference type="Gene3D" id="3.40.50.2000">
    <property type="entry name" value="Glycogen Phosphorylase B"/>
    <property type="match status" value="2"/>
</dbReference>
<dbReference type="Proteomes" id="UP001171945">
    <property type="component" value="Unassembled WGS sequence"/>
</dbReference>
<comment type="caution">
    <text evidence="2">The sequence shown here is derived from an EMBL/GenBank/DDBJ whole genome shotgun (WGS) entry which is preliminary data.</text>
</comment>
<organism evidence="2 3">
    <name type="scientific">Candidatus Marithioploca araucensis</name>
    <dbReference type="NCBI Taxonomy" id="70273"/>
    <lineage>
        <taxon>Bacteria</taxon>
        <taxon>Pseudomonadati</taxon>
        <taxon>Pseudomonadota</taxon>
        <taxon>Gammaproteobacteria</taxon>
        <taxon>Thiotrichales</taxon>
        <taxon>Thiotrichaceae</taxon>
        <taxon>Candidatus Marithioploca</taxon>
    </lineage>
</organism>
<proteinExistence type="predicted"/>
<dbReference type="EMBL" id="JAUCGM010000711">
    <property type="protein sequence ID" value="MDM8563555.1"/>
    <property type="molecule type" value="Genomic_DNA"/>
</dbReference>
<dbReference type="EC" id="2.4.-.-" evidence="2"/>
<keyword evidence="2" id="KW-0328">Glycosyltransferase</keyword>
<feature type="non-terminal residue" evidence="2">
    <location>
        <position position="407"/>
    </location>
</feature>
<keyword evidence="2" id="KW-0808">Transferase</keyword>
<gene>
    <name evidence="2" type="ORF">QUF54_09395</name>
</gene>
<keyword evidence="3" id="KW-1185">Reference proteome</keyword>
<evidence type="ECO:0000259" key="1">
    <source>
        <dbReference type="Pfam" id="PF00534"/>
    </source>
</evidence>
<evidence type="ECO:0000313" key="3">
    <source>
        <dbReference type="Proteomes" id="UP001171945"/>
    </source>
</evidence>
<dbReference type="GO" id="GO:0016757">
    <property type="term" value="F:glycosyltransferase activity"/>
    <property type="evidence" value="ECO:0007669"/>
    <property type="project" value="UniProtKB-KW"/>
</dbReference>